<organism evidence="2 3">
    <name type="scientific">Gilvimarinus algae</name>
    <dbReference type="NCBI Taxonomy" id="3058037"/>
    <lineage>
        <taxon>Bacteria</taxon>
        <taxon>Pseudomonadati</taxon>
        <taxon>Pseudomonadota</taxon>
        <taxon>Gammaproteobacteria</taxon>
        <taxon>Cellvibrionales</taxon>
        <taxon>Cellvibrionaceae</taxon>
        <taxon>Gilvimarinus</taxon>
    </lineage>
</organism>
<feature type="domain" description="Integrase catalytic" evidence="1">
    <location>
        <begin position="246"/>
        <end position="454"/>
    </location>
</feature>
<dbReference type="InterPro" id="IPR015378">
    <property type="entry name" value="Transposase-like_Mu_C"/>
</dbReference>
<dbReference type="Gene3D" id="3.30.420.10">
    <property type="entry name" value="Ribonuclease H-like superfamily/Ribonuclease H"/>
    <property type="match status" value="1"/>
</dbReference>
<dbReference type="Proteomes" id="UP001168380">
    <property type="component" value="Unassembled WGS sequence"/>
</dbReference>
<gene>
    <name evidence="2" type="ORF">QWI16_01840</name>
</gene>
<dbReference type="Pfam" id="PF09299">
    <property type="entry name" value="Mu-transpos_C"/>
    <property type="match status" value="1"/>
</dbReference>
<keyword evidence="3" id="KW-1185">Reference proteome</keyword>
<dbReference type="RefSeq" id="WP_302711019.1">
    <property type="nucleotide sequence ID" value="NZ_JAULRT010000032.1"/>
</dbReference>
<comment type="caution">
    <text evidence="2">The sequence shown here is derived from an EMBL/GenBank/DDBJ whole genome shotgun (WGS) entry which is preliminary data.</text>
</comment>
<dbReference type="InterPro" id="IPR001584">
    <property type="entry name" value="Integrase_cat-core"/>
</dbReference>
<dbReference type="PROSITE" id="PS50994">
    <property type="entry name" value="INTEGRASE"/>
    <property type="match status" value="1"/>
</dbReference>
<accession>A0ABT8T9U2</accession>
<proteinExistence type="predicted"/>
<evidence type="ECO:0000259" key="1">
    <source>
        <dbReference type="PROSITE" id="PS50994"/>
    </source>
</evidence>
<dbReference type="SUPFAM" id="SSF53098">
    <property type="entry name" value="Ribonuclease H-like"/>
    <property type="match status" value="1"/>
</dbReference>
<dbReference type="InterPro" id="IPR012337">
    <property type="entry name" value="RNaseH-like_sf"/>
</dbReference>
<dbReference type="InterPro" id="IPR036397">
    <property type="entry name" value="RNaseH_sf"/>
</dbReference>
<evidence type="ECO:0000313" key="3">
    <source>
        <dbReference type="Proteomes" id="UP001168380"/>
    </source>
</evidence>
<sequence length="640" mass="73596">MRKDTRWAPGLIVRIEDESLNGSWMIRSASRETIRLACLDGRTVVNENCEKLEQLSERGSVTFLSEEYWKGDIVFRDYPEHIQYEVARRLKYVQGFLASDHRKKSRKKLEPIISRVSCEIEDQSPPKPSTLINWINSYEKQGMKAKGLIPLHAKKGNRLIKLHPIVVGIIKAVKEQFYNKNKMSAKTAWRKVEAKVLQHNLNLEEHNYLKIPAYSTVKYHLDKVRYVDKVRTRSGENIGRYEGADYEIAPVSTRILERVEADHTKLDIFVLDDDRKTLLGKPCLSALIDHYSKMIVGIQVSFEEPSYASVSLAIASSLLSKEKILRDHGVLGEWPAHGLMEELVTDNGPEFWGNDLEATLETIGTVLHYAPVRSPNYKGSIERFFRTVNTVFLDAQPGKTNGNKDSKSEYKAQFEADLTFSEFRTKFLDWIVNHYHLSPGEDGVSPLDKWKACLCDFPVPEEDEKFVETSLMCTDVRTLQRWGIQFEKLKYNSALLRDIYRRDGVSELRIKYSPFDLSHIYVEDDLNGMYIKVPCENYEYASGLTLYAHKRVLKRVRDKSRETLSNAVLQEAKIRLYADAESIHQRNARRKTQVVANKEARLAGVGISSNIESVNLEPTREVVVVGMNDEGFYEVEVWND</sequence>
<dbReference type="EMBL" id="JAULRT010000032">
    <property type="protein sequence ID" value="MDO3380896.1"/>
    <property type="molecule type" value="Genomic_DNA"/>
</dbReference>
<protein>
    <submittedName>
        <fullName evidence="2">Mu transposase C-terminal domain-containing protein</fullName>
    </submittedName>
</protein>
<reference evidence="2" key="1">
    <citation type="submission" date="2023-07" db="EMBL/GenBank/DDBJ databases">
        <title>Gilvimarinus algae sp. nov., isolated from the surface of Kelp.</title>
        <authorList>
            <person name="Sun Y.Y."/>
            <person name="Gong Y."/>
            <person name="Du Z.J."/>
        </authorList>
    </citation>
    <scope>NUCLEOTIDE SEQUENCE</scope>
    <source>
        <strain evidence="2">SDUM040014</strain>
    </source>
</reference>
<evidence type="ECO:0000313" key="2">
    <source>
        <dbReference type="EMBL" id="MDO3380896.1"/>
    </source>
</evidence>
<name>A0ABT8T9U2_9GAMM</name>